<evidence type="ECO:0000256" key="1">
    <source>
        <dbReference type="SAM" id="MobiDB-lite"/>
    </source>
</evidence>
<sequence>MLGVRLRVSSVGYSSLNPRLVEMHQRIADQHAEVFDGIRLSLTPYTIGWTGADPATSRAQFVRDFAHALATYRSAFDQLGHGPATAAVEMRFAPLLGLADLTDTVIDGRHVLACGPHLLVSLDEHDGELPLTEVERLDERTQPVFSTEGRRYLHLVGDQLDAESATVRAVLGGHLDVPYRARAVRMFRFSNADGDYYAADPDFHSDGTFTALHLYPATENRKRSGYTDATRHVLNALLAYKAARGLGRRDRFPHATYSDVDAVLTQLDTIAAGLGDGVDRCAGAHLSESVIPLLRSYPKPCTSPGIRPRRSSPGTSPSIPGRSSTKAGRWACSGAWSPSTASR</sequence>
<feature type="region of interest" description="Disordered" evidence="1">
    <location>
        <begin position="301"/>
        <end position="343"/>
    </location>
</feature>
<dbReference type="Proteomes" id="UP000249304">
    <property type="component" value="Unassembled WGS sequence"/>
</dbReference>
<dbReference type="AlphaFoldDB" id="A0A2W2DUU0"/>
<dbReference type="RefSeq" id="WP_111184986.1">
    <property type="nucleotide sequence ID" value="NZ_POUD01000369.1"/>
</dbReference>
<protein>
    <submittedName>
        <fullName evidence="2">Uncharacterized protein</fullName>
    </submittedName>
</protein>
<evidence type="ECO:0000313" key="3">
    <source>
        <dbReference type="Proteomes" id="UP000249304"/>
    </source>
</evidence>
<accession>A0A2W2DUU0</accession>
<name>A0A2W2DUU0_9ACTN</name>
<dbReference type="OrthoDB" id="3973088at2"/>
<comment type="caution">
    <text evidence="2">The sequence shown here is derived from an EMBL/GenBank/DDBJ whole genome shotgun (WGS) entry which is preliminary data.</text>
</comment>
<reference evidence="2 3" key="1">
    <citation type="submission" date="2018-01" db="EMBL/GenBank/DDBJ databases">
        <title>Draft genome sequence of Nonomuraea sp. KC333.</title>
        <authorList>
            <person name="Sahin N."/>
            <person name="Saygin H."/>
            <person name="Ay H."/>
        </authorList>
    </citation>
    <scope>NUCLEOTIDE SEQUENCE [LARGE SCALE GENOMIC DNA]</scope>
    <source>
        <strain evidence="2 3">KC333</strain>
    </source>
</reference>
<dbReference type="EMBL" id="POUD01000369">
    <property type="protein sequence ID" value="PZG04930.1"/>
    <property type="molecule type" value="Genomic_DNA"/>
</dbReference>
<evidence type="ECO:0000313" key="2">
    <source>
        <dbReference type="EMBL" id="PZG04930.1"/>
    </source>
</evidence>
<proteinExistence type="predicted"/>
<gene>
    <name evidence="2" type="ORF">C1J01_44080</name>
</gene>
<keyword evidence="3" id="KW-1185">Reference proteome</keyword>
<feature type="compositionally biased region" description="Low complexity" evidence="1">
    <location>
        <begin position="302"/>
        <end position="325"/>
    </location>
</feature>
<organism evidence="2 3">
    <name type="scientific">Nonomuraea aridisoli</name>
    <dbReference type="NCBI Taxonomy" id="2070368"/>
    <lineage>
        <taxon>Bacteria</taxon>
        <taxon>Bacillati</taxon>
        <taxon>Actinomycetota</taxon>
        <taxon>Actinomycetes</taxon>
        <taxon>Streptosporangiales</taxon>
        <taxon>Streptosporangiaceae</taxon>
        <taxon>Nonomuraea</taxon>
    </lineage>
</organism>